<evidence type="ECO:0000256" key="9">
    <source>
        <dbReference type="ARBA" id="ARBA00032316"/>
    </source>
</evidence>
<keyword evidence="8" id="KW-0576">Peroxisome</keyword>
<keyword evidence="5" id="KW-0630">Potassium</keyword>
<dbReference type="NCBIfam" id="NF006102">
    <property type="entry name" value="PRK08256.1"/>
    <property type="match status" value="1"/>
</dbReference>
<dbReference type="InterPro" id="IPR016039">
    <property type="entry name" value="Thiolase-like"/>
</dbReference>
<evidence type="ECO:0000256" key="3">
    <source>
        <dbReference type="ARBA" id="ARBA00022448"/>
    </source>
</evidence>
<dbReference type="InterPro" id="IPR020616">
    <property type="entry name" value="Thiolase_N"/>
</dbReference>
<comment type="subcellular location">
    <subcellularLocation>
        <location evidence="1">Peroxisome</location>
    </subcellularLocation>
</comment>
<evidence type="ECO:0000256" key="5">
    <source>
        <dbReference type="ARBA" id="ARBA00022958"/>
    </source>
</evidence>
<keyword evidence="7" id="KW-0446">Lipid-binding</keyword>
<evidence type="ECO:0000259" key="11">
    <source>
        <dbReference type="Pfam" id="PF22691"/>
    </source>
</evidence>
<organism evidence="12 13">
    <name type="scientific">Colletotrichum liriopes</name>
    <dbReference type="NCBI Taxonomy" id="708192"/>
    <lineage>
        <taxon>Eukaryota</taxon>
        <taxon>Fungi</taxon>
        <taxon>Dikarya</taxon>
        <taxon>Ascomycota</taxon>
        <taxon>Pezizomycotina</taxon>
        <taxon>Sordariomycetes</taxon>
        <taxon>Hypocreomycetidae</taxon>
        <taxon>Glomerellales</taxon>
        <taxon>Glomerellaceae</taxon>
        <taxon>Colletotrichum</taxon>
        <taxon>Colletotrichum spaethianum species complex</taxon>
    </lineage>
</organism>
<feature type="domain" description="Thiolase C-terminal" evidence="11">
    <location>
        <begin position="286"/>
        <end position="407"/>
    </location>
</feature>
<dbReference type="Proteomes" id="UP001055172">
    <property type="component" value="Unassembled WGS sequence"/>
</dbReference>
<dbReference type="PROSITE" id="PS00737">
    <property type="entry name" value="THIOLASE_2"/>
    <property type="match status" value="1"/>
</dbReference>
<dbReference type="Pfam" id="PF00108">
    <property type="entry name" value="Thiolase_N"/>
    <property type="match status" value="1"/>
</dbReference>
<evidence type="ECO:0000313" key="12">
    <source>
        <dbReference type="EMBL" id="GJC85948.1"/>
    </source>
</evidence>
<dbReference type="EMBL" id="BPPX01000019">
    <property type="protein sequence ID" value="GJC85948.1"/>
    <property type="molecule type" value="Genomic_DNA"/>
</dbReference>
<evidence type="ECO:0000256" key="6">
    <source>
        <dbReference type="ARBA" id="ARBA00023055"/>
    </source>
</evidence>
<feature type="domain" description="Thiolase N-terminal" evidence="10">
    <location>
        <begin position="14"/>
        <end position="251"/>
    </location>
</feature>
<dbReference type="InterPro" id="IPR020615">
    <property type="entry name" value="Thiolase_acyl_enz_int_AS"/>
</dbReference>
<gene>
    <name evidence="12" type="ORF">ColLi_08786</name>
</gene>
<keyword evidence="6" id="KW-0445">Lipid transport</keyword>
<dbReference type="Pfam" id="PF22691">
    <property type="entry name" value="Thiolase_C_1"/>
    <property type="match status" value="1"/>
</dbReference>
<keyword evidence="4" id="KW-0808">Transferase</keyword>
<dbReference type="InterPro" id="IPR020613">
    <property type="entry name" value="Thiolase_CS"/>
</dbReference>
<dbReference type="PANTHER" id="PTHR42870:SF1">
    <property type="entry name" value="NON-SPECIFIC LIPID-TRANSFER PROTEIN-LIKE 2"/>
    <property type="match status" value="1"/>
</dbReference>
<sequence length="478" mass="51699">MAPRQKREKAPCYVLGVGMTKFIKPRGKVDYTELGFEAGVKAMLDAQINYDDVEQGVACYCYGDSTCGQRVFYQFGMTGIPIYNVNNNCSTGSTGLAMARNFVSSGAADCVLVVGFEKMMPGSLQSFFNDRENPTGTTIKMMAETRGITNAPALHRCLATPGGSTWKSMAACRRARPRTPLTRRRYGAKAEDFAEIARVNHEHSTKNPYSQFQDVYTREQILQAPEIFAPLTKLQCCPTSDGGAAAVLVSQAFLDERPHLKDQAVLVAGQCLATDAPSLFSRSAIDLMGFEMTQIAVRTAMGEAGLTPKDVQVVELHDCFSANEMIVLDSLGLAEPGKAHELVRRGDITYGGKYVVNPSGGLISKGHPLGATGIAQCAELVWHLRGWANNRAVPATKAALQHNLGLGGAVVVTVYRRADGKEAPKVDSATVGRVNKLGYNPAVEAKGFTAQQAAAVRSRTKRSDWALQDTEEKVEARF</sequence>
<keyword evidence="3" id="KW-0813">Transport</keyword>
<dbReference type="SUPFAM" id="SSF53901">
    <property type="entry name" value="Thiolase-like"/>
    <property type="match status" value="1"/>
</dbReference>
<evidence type="ECO:0000256" key="8">
    <source>
        <dbReference type="ARBA" id="ARBA00023140"/>
    </source>
</evidence>
<accession>A0AA37LVW6</accession>
<dbReference type="EC" id="2.3.1.176" evidence="2"/>
<dbReference type="AlphaFoldDB" id="A0AA37LVW6"/>
<evidence type="ECO:0000313" key="13">
    <source>
        <dbReference type="Proteomes" id="UP001055172"/>
    </source>
</evidence>
<dbReference type="PANTHER" id="PTHR42870">
    <property type="entry name" value="ACETYL-COA C-ACETYLTRANSFERASE"/>
    <property type="match status" value="1"/>
</dbReference>
<comment type="caution">
    <text evidence="12">The sequence shown here is derived from an EMBL/GenBank/DDBJ whole genome shotgun (WGS) entry which is preliminary data.</text>
</comment>
<dbReference type="GO" id="GO:0005777">
    <property type="term" value="C:peroxisome"/>
    <property type="evidence" value="ECO:0007669"/>
    <property type="project" value="UniProtKB-SubCell"/>
</dbReference>
<evidence type="ECO:0000256" key="2">
    <source>
        <dbReference type="ARBA" id="ARBA00012352"/>
    </source>
</evidence>
<dbReference type="GO" id="GO:0006869">
    <property type="term" value="P:lipid transport"/>
    <property type="evidence" value="ECO:0007669"/>
    <property type="project" value="UniProtKB-KW"/>
</dbReference>
<evidence type="ECO:0000256" key="4">
    <source>
        <dbReference type="ARBA" id="ARBA00022679"/>
    </source>
</evidence>
<dbReference type="GO" id="GO:0008289">
    <property type="term" value="F:lipid binding"/>
    <property type="evidence" value="ECO:0007669"/>
    <property type="project" value="UniProtKB-KW"/>
</dbReference>
<keyword evidence="13" id="KW-1185">Reference proteome</keyword>
<evidence type="ECO:0000259" key="10">
    <source>
        <dbReference type="Pfam" id="PF00108"/>
    </source>
</evidence>
<dbReference type="GO" id="GO:0016747">
    <property type="term" value="F:acyltransferase activity, transferring groups other than amino-acyl groups"/>
    <property type="evidence" value="ECO:0007669"/>
    <property type="project" value="InterPro"/>
</dbReference>
<evidence type="ECO:0000256" key="1">
    <source>
        <dbReference type="ARBA" id="ARBA00004275"/>
    </source>
</evidence>
<dbReference type="CDD" id="cd00829">
    <property type="entry name" value="SCP-x_thiolase"/>
    <property type="match status" value="1"/>
</dbReference>
<dbReference type="PROSITE" id="PS00098">
    <property type="entry name" value="THIOLASE_1"/>
    <property type="match status" value="1"/>
</dbReference>
<name>A0AA37LVW6_9PEZI</name>
<proteinExistence type="predicted"/>
<dbReference type="InterPro" id="IPR055140">
    <property type="entry name" value="Thiolase_C_2"/>
</dbReference>
<evidence type="ECO:0000256" key="7">
    <source>
        <dbReference type="ARBA" id="ARBA00023121"/>
    </source>
</evidence>
<dbReference type="Gene3D" id="3.40.47.10">
    <property type="match status" value="1"/>
</dbReference>
<reference evidence="12 13" key="1">
    <citation type="submission" date="2021-07" db="EMBL/GenBank/DDBJ databases">
        <title>Genome data of Colletotrichum spaethianum.</title>
        <authorList>
            <person name="Utami Y.D."/>
            <person name="Hiruma K."/>
        </authorList>
    </citation>
    <scope>NUCLEOTIDE SEQUENCE [LARGE SCALE GENOMIC DNA]</scope>
    <source>
        <strain evidence="12 13">MAFF 242679</strain>
    </source>
</reference>
<dbReference type="FunFam" id="3.40.47.10:FF:000016">
    <property type="entry name" value="Non-specific lipid-transfer protein"/>
    <property type="match status" value="1"/>
</dbReference>
<protein>
    <recommendedName>
        <fullName evidence="2">propanoyl-CoA C-acyltransferase</fullName>
        <ecNumber evidence="2">2.3.1.176</ecNumber>
    </recommendedName>
    <alternativeName>
        <fullName evidence="9">Propanoyl-CoA C-acyltransferase</fullName>
    </alternativeName>
</protein>